<feature type="transmembrane region" description="Helical" evidence="11">
    <location>
        <begin position="138"/>
        <end position="160"/>
    </location>
</feature>
<dbReference type="InterPro" id="IPR000276">
    <property type="entry name" value="GPCR_Rhodpsn"/>
</dbReference>
<evidence type="ECO:0000256" key="9">
    <source>
        <dbReference type="ARBA" id="ARBA00023224"/>
    </source>
</evidence>
<feature type="transmembrane region" description="Helical" evidence="11">
    <location>
        <begin position="278"/>
        <end position="297"/>
    </location>
</feature>
<comment type="similarity">
    <text evidence="10">Belongs to the G-protein coupled receptor 1 family.</text>
</comment>
<evidence type="ECO:0000256" key="7">
    <source>
        <dbReference type="ARBA" id="ARBA00023136"/>
    </source>
</evidence>
<dbReference type="InterPro" id="IPR050516">
    <property type="entry name" value="Olfactory_GPCR"/>
</dbReference>
<dbReference type="Proteomes" id="UP000694871">
    <property type="component" value="Unplaced"/>
</dbReference>
<dbReference type="SUPFAM" id="SSF81321">
    <property type="entry name" value="Family A G protein-coupled receptor-like"/>
    <property type="match status" value="1"/>
</dbReference>
<dbReference type="GeneID" id="107124117"/>
<evidence type="ECO:0000256" key="3">
    <source>
        <dbReference type="ARBA" id="ARBA00022692"/>
    </source>
</evidence>
<evidence type="ECO:0000256" key="4">
    <source>
        <dbReference type="ARBA" id="ARBA00022725"/>
    </source>
</evidence>
<feature type="transmembrane region" description="Helical" evidence="11">
    <location>
        <begin position="204"/>
        <end position="230"/>
    </location>
</feature>
<keyword evidence="3 10" id="KW-0812">Transmembrane</keyword>
<name>A0ABM1LAK3_GEKJA</name>
<feature type="transmembrane region" description="Helical" evidence="11">
    <location>
        <begin position="242"/>
        <end position="266"/>
    </location>
</feature>
<feature type="transmembrane region" description="Helical" evidence="11">
    <location>
        <begin position="31"/>
        <end position="53"/>
    </location>
</feature>
<keyword evidence="11" id="KW-0716">Sensory transduction</keyword>
<dbReference type="Gene3D" id="1.20.1070.10">
    <property type="entry name" value="Rhodopsin 7-helix transmembrane proteins"/>
    <property type="match status" value="1"/>
</dbReference>
<keyword evidence="8 10" id="KW-0675">Receptor</keyword>
<dbReference type="RefSeq" id="XP_015282990.1">
    <property type="nucleotide sequence ID" value="XM_015427504.1"/>
</dbReference>
<dbReference type="InterPro" id="IPR017452">
    <property type="entry name" value="GPCR_Rhodpsn_7TM"/>
</dbReference>
<sequence>MEDNMVLDKLNYTGISEFIIAGFLGSKNVQVLYFVAFLFIYLLTLLGNITLLCTLKAESSLHTPMYFFLSNLAVLEIGYTSVTLPKLLAISLTRAKTISLTACLVQTYFFFFLGSTECFLLAVMAYDRYLAICNPLRYSILMCSRVCIFLALGSWITGFLNPWPSIMLFSRLHFCGNIINHFFCDVPPLLSLSCSNTDVLRTTIFISSVLIVLGTVLLTILSYACILATLLRMSSAKGRQKAFSTCSAHLTVVSLYYGTVIFTYVNPAAKLSTEMNKIVSFVYSVVTPMLNPIIYSLRNEDVKKAVKRMMIRKFCPGKYTSKV</sequence>
<dbReference type="PRINTS" id="PR00245">
    <property type="entry name" value="OLFACTORYR"/>
</dbReference>
<dbReference type="PRINTS" id="PR00237">
    <property type="entry name" value="GPCRRHODOPSN"/>
</dbReference>
<keyword evidence="6 10" id="KW-0297">G-protein coupled receptor</keyword>
<evidence type="ECO:0000256" key="11">
    <source>
        <dbReference type="RuleBase" id="RU363047"/>
    </source>
</evidence>
<protein>
    <recommendedName>
        <fullName evidence="11">Olfactory receptor</fullName>
    </recommendedName>
</protein>
<reference evidence="14" key="1">
    <citation type="submission" date="2025-08" db="UniProtKB">
        <authorList>
            <consortium name="RefSeq"/>
        </authorList>
    </citation>
    <scope>IDENTIFICATION</scope>
</reference>
<evidence type="ECO:0000313" key="14">
    <source>
        <dbReference type="RefSeq" id="XP_015282990.1"/>
    </source>
</evidence>
<keyword evidence="5 11" id="KW-1133">Transmembrane helix</keyword>
<keyword evidence="4 11" id="KW-0552">Olfaction</keyword>
<comment type="subcellular location">
    <subcellularLocation>
        <location evidence="1 11">Cell membrane</location>
        <topology evidence="1 11">Multi-pass membrane protein</topology>
    </subcellularLocation>
</comment>
<evidence type="ECO:0000256" key="6">
    <source>
        <dbReference type="ARBA" id="ARBA00023040"/>
    </source>
</evidence>
<dbReference type="CDD" id="cd13954">
    <property type="entry name" value="7tmA_OR"/>
    <property type="match status" value="1"/>
</dbReference>
<feature type="domain" description="G-protein coupled receptors family 1 profile" evidence="12">
    <location>
        <begin position="47"/>
        <end position="295"/>
    </location>
</feature>
<feature type="transmembrane region" description="Helical" evidence="11">
    <location>
        <begin position="108"/>
        <end position="126"/>
    </location>
</feature>
<keyword evidence="2 11" id="KW-1003">Cell membrane</keyword>
<keyword evidence="13" id="KW-1185">Reference proteome</keyword>
<keyword evidence="7 11" id="KW-0472">Membrane</keyword>
<evidence type="ECO:0000259" key="12">
    <source>
        <dbReference type="PROSITE" id="PS50262"/>
    </source>
</evidence>
<evidence type="ECO:0000256" key="2">
    <source>
        <dbReference type="ARBA" id="ARBA00022475"/>
    </source>
</evidence>
<keyword evidence="9 10" id="KW-0807">Transducer</keyword>
<dbReference type="PROSITE" id="PS50262">
    <property type="entry name" value="G_PROTEIN_RECEP_F1_2"/>
    <property type="match status" value="1"/>
</dbReference>
<feature type="transmembrane region" description="Helical" evidence="11">
    <location>
        <begin position="65"/>
        <end position="88"/>
    </location>
</feature>
<gene>
    <name evidence="14" type="primary">LOC107124117</name>
</gene>
<dbReference type="Pfam" id="PF13853">
    <property type="entry name" value="7tm_4"/>
    <property type="match status" value="1"/>
</dbReference>
<evidence type="ECO:0000256" key="10">
    <source>
        <dbReference type="RuleBase" id="RU000688"/>
    </source>
</evidence>
<accession>A0ABM1LAK3</accession>
<evidence type="ECO:0000256" key="8">
    <source>
        <dbReference type="ARBA" id="ARBA00023170"/>
    </source>
</evidence>
<organism evidence="13 14">
    <name type="scientific">Gekko japonicus</name>
    <name type="common">Schlegel's Japanese gecko</name>
    <dbReference type="NCBI Taxonomy" id="146911"/>
    <lineage>
        <taxon>Eukaryota</taxon>
        <taxon>Metazoa</taxon>
        <taxon>Chordata</taxon>
        <taxon>Craniata</taxon>
        <taxon>Vertebrata</taxon>
        <taxon>Euteleostomi</taxon>
        <taxon>Lepidosauria</taxon>
        <taxon>Squamata</taxon>
        <taxon>Bifurcata</taxon>
        <taxon>Gekkota</taxon>
        <taxon>Gekkonidae</taxon>
        <taxon>Gekkoninae</taxon>
        <taxon>Gekko</taxon>
    </lineage>
</organism>
<dbReference type="InterPro" id="IPR000725">
    <property type="entry name" value="Olfact_rcpt"/>
</dbReference>
<evidence type="ECO:0000313" key="13">
    <source>
        <dbReference type="Proteomes" id="UP000694871"/>
    </source>
</evidence>
<evidence type="ECO:0000256" key="1">
    <source>
        <dbReference type="ARBA" id="ARBA00004651"/>
    </source>
</evidence>
<dbReference type="PROSITE" id="PS00237">
    <property type="entry name" value="G_PROTEIN_RECEP_F1_1"/>
    <property type="match status" value="1"/>
</dbReference>
<dbReference type="PANTHER" id="PTHR26452">
    <property type="entry name" value="OLFACTORY RECEPTOR"/>
    <property type="match status" value="1"/>
</dbReference>
<proteinExistence type="inferred from homology"/>
<evidence type="ECO:0000256" key="5">
    <source>
        <dbReference type="ARBA" id="ARBA00022989"/>
    </source>
</evidence>